<dbReference type="Gene3D" id="3.90.226.10">
    <property type="entry name" value="2-enoyl-CoA Hydratase, Chain A, domain 1"/>
    <property type="match status" value="1"/>
</dbReference>
<dbReference type="PANTHER" id="PTHR32060:SF30">
    <property type="entry name" value="CARBOXY-TERMINAL PROCESSING PROTEASE CTPA"/>
    <property type="match status" value="1"/>
</dbReference>
<dbReference type="GO" id="GO:0008236">
    <property type="term" value="F:serine-type peptidase activity"/>
    <property type="evidence" value="ECO:0007669"/>
    <property type="project" value="InterPro"/>
</dbReference>
<evidence type="ECO:0000313" key="4">
    <source>
        <dbReference type="Proteomes" id="UP000322362"/>
    </source>
</evidence>
<dbReference type="SUPFAM" id="SSF52096">
    <property type="entry name" value="ClpP/crotonase"/>
    <property type="match status" value="1"/>
</dbReference>
<dbReference type="InterPro" id="IPR036034">
    <property type="entry name" value="PDZ_sf"/>
</dbReference>
<dbReference type="InterPro" id="IPR005151">
    <property type="entry name" value="Tail-specific_protease"/>
</dbReference>
<sequence>MNLHKYLLFLCLGLLFACKKEIKNPPTPITEEPTEQERLRASIYDYFNKYSLWTEQIPDLDEEGQLDFVKGYSSNTALLSALKNMTPQYSFKPYQTLNITVGNRYDRYSFLEESETEGTINRADGFRMDTNDGYGLSFGWGILTANATIAYPVIYFVEGGSPAQKGGVKRGSIVYAINGDEDITVRYNGSSLNQTDVRNFTTKLEAALEANSLDLEVETAEGEEKKYTLGYQDAYDIDPVILDSVYTYPDKNIGYLAYSSFEEVWPKTHQNYEKLEDIFDSFKDAHVKDLILDLRYNTGGYVSTAEYLANKMVKATDHGKLMFKYVVNNYLATSPQHKAGFEDVYFENNNNQLALENVYVLATEQTASASELLISSLKPYLNVTIIAETDRTYGKPVGFFPEEITDDVTLWVTSFKTINADGYTDYWNGMDVDEDNIDDYIFKDFGDATENMIAKALGLAGIPAPSMRASSQKSSSAQRGVKVGLINQPRERNMLKTKD</sequence>
<name>A0A5D4HC82_9SPHI</name>
<dbReference type="PROSITE" id="PS51257">
    <property type="entry name" value="PROKAR_LIPOPROTEIN"/>
    <property type="match status" value="1"/>
</dbReference>
<reference evidence="3 4" key="1">
    <citation type="submission" date="2019-08" db="EMBL/GenBank/DDBJ databases">
        <title>Phlebobacter frassis gen. nov. sp. nov., a new member of family Sphingobacteriaceae isolated from sand fly rearing media.</title>
        <authorList>
            <person name="Kakumanu M.L."/>
            <person name="Marayati B.F."/>
            <person name="Wada-Katsumata A."/>
            <person name="Wasserberg G."/>
            <person name="Schal C."/>
            <person name="Apperson C.S."/>
            <person name="Ponnusamy L."/>
        </authorList>
    </citation>
    <scope>NUCLEOTIDE SEQUENCE [LARGE SCALE GENOMIC DNA]</scope>
    <source>
        <strain evidence="3 4">SSI9</strain>
    </source>
</reference>
<dbReference type="CDD" id="cd07561">
    <property type="entry name" value="Peptidase_S41_CPP_like"/>
    <property type="match status" value="1"/>
</dbReference>
<dbReference type="Proteomes" id="UP000322362">
    <property type="component" value="Unassembled WGS sequence"/>
</dbReference>
<dbReference type="GO" id="GO:0006508">
    <property type="term" value="P:proteolysis"/>
    <property type="evidence" value="ECO:0007669"/>
    <property type="project" value="InterPro"/>
</dbReference>
<dbReference type="EMBL" id="VTAV01000001">
    <property type="protein sequence ID" value="TYR37952.1"/>
    <property type="molecule type" value="Genomic_DNA"/>
</dbReference>
<dbReference type="Pfam" id="PF03572">
    <property type="entry name" value="Peptidase_S41"/>
    <property type="match status" value="1"/>
</dbReference>
<dbReference type="SUPFAM" id="SSF50156">
    <property type="entry name" value="PDZ domain-like"/>
    <property type="match status" value="1"/>
</dbReference>
<feature type="compositionally biased region" description="Basic and acidic residues" evidence="1">
    <location>
        <begin position="489"/>
        <end position="499"/>
    </location>
</feature>
<dbReference type="Gene3D" id="2.30.42.10">
    <property type="match status" value="1"/>
</dbReference>
<dbReference type="RefSeq" id="WP_148917417.1">
    <property type="nucleotide sequence ID" value="NZ_VTAV01000001.1"/>
</dbReference>
<protein>
    <recommendedName>
        <fullName evidence="2">Tail specific protease domain-containing protein</fullName>
    </recommendedName>
</protein>
<dbReference type="GO" id="GO:0007165">
    <property type="term" value="P:signal transduction"/>
    <property type="evidence" value="ECO:0007669"/>
    <property type="project" value="TreeGrafter"/>
</dbReference>
<feature type="domain" description="Tail specific protease" evidence="2">
    <location>
        <begin position="212"/>
        <end position="443"/>
    </location>
</feature>
<dbReference type="GO" id="GO:0030288">
    <property type="term" value="C:outer membrane-bounded periplasmic space"/>
    <property type="evidence" value="ECO:0007669"/>
    <property type="project" value="TreeGrafter"/>
</dbReference>
<dbReference type="InterPro" id="IPR029045">
    <property type="entry name" value="ClpP/crotonase-like_dom_sf"/>
</dbReference>
<proteinExistence type="predicted"/>
<feature type="compositionally biased region" description="Low complexity" evidence="1">
    <location>
        <begin position="468"/>
        <end position="479"/>
    </location>
</feature>
<dbReference type="Gene3D" id="3.30.750.170">
    <property type="match status" value="1"/>
</dbReference>
<evidence type="ECO:0000259" key="2">
    <source>
        <dbReference type="SMART" id="SM00245"/>
    </source>
</evidence>
<dbReference type="GO" id="GO:0004175">
    <property type="term" value="F:endopeptidase activity"/>
    <property type="evidence" value="ECO:0007669"/>
    <property type="project" value="TreeGrafter"/>
</dbReference>
<dbReference type="SMART" id="SM00245">
    <property type="entry name" value="TSPc"/>
    <property type="match status" value="1"/>
</dbReference>
<evidence type="ECO:0000256" key="1">
    <source>
        <dbReference type="SAM" id="MobiDB-lite"/>
    </source>
</evidence>
<organism evidence="3 4">
    <name type="scientific">Sphingobacterium phlebotomi</name>
    <dbReference type="NCBI Taxonomy" id="2605433"/>
    <lineage>
        <taxon>Bacteria</taxon>
        <taxon>Pseudomonadati</taxon>
        <taxon>Bacteroidota</taxon>
        <taxon>Sphingobacteriia</taxon>
        <taxon>Sphingobacteriales</taxon>
        <taxon>Sphingobacteriaceae</taxon>
        <taxon>Sphingobacterium</taxon>
    </lineage>
</organism>
<gene>
    <name evidence="3" type="ORF">FXV77_01325</name>
</gene>
<dbReference type="PANTHER" id="PTHR32060">
    <property type="entry name" value="TAIL-SPECIFIC PROTEASE"/>
    <property type="match status" value="1"/>
</dbReference>
<comment type="caution">
    <text evidence="3">The sequence shown here is derived from an EMBL/GenBank/DDBJ whole genome shotgun (WGS) entry which is preliminary data.</text>
</comment>
<feature type="region of interest" description="Disordered" evidence="1">
    <location>
        <begin position="468"/>
        <end position="499"/>
    </location>
</feature>
<dbReference type="AlphaFoldDB" id="A0A5D4HC82"/>
<evidence type="ECO:0000313" key="3">
    <source>
        <dbReference type="EMBL" id="TYR37952.1"/>
    </source>
</evidence>
<keyword evidence="4" id="KW-1185">Reference proteome</keyword>
<accession>A0A5D4HC82</accession>